<dbReference type="InterPro" id="IPR036237">
    <property type="entry name" value="Xyl_isomerase-like_sf"/>
</dbReference>
<name>A0ABW7UU28_9ACTN</name>
<proteinExistence type="predicted"/>
<dbReference type="PANTHER" id="PTHR12110">
    <property type="entry name" value="HYDROXYPYRUVATE ISOMERASE"/>
    <property type="match status" value="1"/>
</dbReference>
<organism evidence="3 4">
    <name type="scientific">Streptomyces pathocidini</name>
    <dbReference type="NCBI Taxonomy" id="1650571"/>
    <lineage>
        <taxon>Bacteria</taxon>
        <taxon>Bacillati</taxon>
        <taxon>Actinomycetota</taxon>
        <taxon>Actinomycetes</taxon>
        <taxon>Kitasatosporales</taxon>
        <taxon>Streptomycetaceae</taxon>
        <taxon>Streptomyces</taxon>
    </lineage>
</organism>
<evidence type="ECO:0000259" key="2">
    <source>
        <dbReference type="Pfam" id="PF01261"/>
    </source>
</evidence>
<dbReference type="InterPro" id="IPR050312">
    <property type="entry name" value="IolE/XylAMocC-like"/>
</dbReference>
<dbReference type="Gene3D" id="3.20.20.150">
    <property type="entry name" value="Divalent-metal-dependent TIM barrel enzymes"/>
    <property type="match status" value="1"/>
</dbReference>
<evidence type="ECO:0000313" key="3">
    <source>
        <dbReference type="EMBL" id="MFI1966113.1"/>
    </source>
</evidence>
<keyword evidence="3" id="KW-0413">Isomerase</keyword>
<evidence type="ECO:0000313" key="4">
    <source>
        <dbReference type="Proteomes" id="UP001611548"/>
    </source>
</evidence>
<feature type="domain" description="Xylose isomerase-like TIM barrel" evidence="2">
    <location>
        <begin position="48"/>
        <end position="310"/>
    </location>
</feature>
<dbReference type="RefSeq" id="WP_055473195.1">
    <property type="nucleotide sequence ID" value="NZ_JBIRWE010000007.1"/>
</dbReference>
<protein>
    <submittedName>
        <fullName evidence="3">Sugar phosphate isomerase/epimerase family protein</fullName>
    </submittedName>
</protein>
<dbReference type="Pfam" id="PF01261">
    <property type="entry name" value="AP_endonuc_2"/>
    <property type="match status" value="1"/>
</dbReference>
<feature type="region of interest" description="Disordered" evidence="1">
    <location>
        <begin position="1"/>
        <end position="21"/>
    </location>
</feature>
<accession>A0ABW7UU28</accession>
<dbReference type="Proteomes" id="UP001611548">
    <property type="component" value="Unassembled WGS sequence"/>
</dbReference>
<sequence>MTDSQPLSAAPPATRPPALDRIRVGSAPDSWGVWFPDDPLQVPWQRFLDEVAEAGYPWIELGPYGYLPTDPGRLAQETGSRGLKVSAGTVFTALHRGPAVWDETWAHVSQVAELTRAMGARHLVVIPSFWRDDKTAELIENPELTAGQWRDLAAGMERLGREVRERYGLDIVVHPHADTHIDGEENVARFLDATDADVVNLCLDTGHYAYCGGDNVKLIETYGERIGYLHLKQVDPEILAEVVRDGMPFGPAVRRGVMCEPPDGVPALEPVLEAAQGLGVELFAIVEQDMYPCPPDQPLPIARRTRRFLRGCGA</sequence>
<dbReference type="EMBL" id="JBIRWE010000007">
    <property type="protein sequence ID" value="MFI1966113.1"/>
    <property type="molecule type" value="Genomic_DNA"/>
</dbReference>
<evidence type="ECO:0000256" key="1">
    <source>
        <dbReference type="SAM" id="MobiDB-lite"/>
    </source>
</evidence>
<dbReference type="PANTHER" id="PTHR12110:SF41">
    <property type="entry name" value="INOSOSE DEHYDRATASE"/>
    <property type="match status" value="1"/>
</dbReference>
<dbReference type="SUPFAM" id="SSF51658">
    <property type="entry name" value="Xylose isomerase-like"/>
    <property type="match status" value="1"/>
</dbReference>
<dbReference type="GO" id="GO:0016853">
    <property type="term" value="F:isomerase activity"/>
    <property type="evidence" value="ECO:0007669"/>
    <property type="project" value="UniProtKB-KW"/>
</dbReference>
<dbReference type="InterPro" id="IPR013022">
    <property type="entry name" value="Xyl_isomerase-like_TIM-brl"/>
</dbReference>
<comment type="caution">
    <text evidence="3">The sequence shown here is derived from an EMBL/GenBank/DDBJ whole genome shotgun (WGS) entry which is preliminary data.</text>
</comment>
<keyword evidence="4" id="KW-1185">Reference proteome</keyword>
<reference evidence="3 4" key="1">
    <citation type="submission" date="2024-10" db="EMBL/GenBank/DDBJ databases">
        <title>The Natural Products Discovery Center: Release of the First 8490 Sequenced Strains for Exploring Actinobacteria Biosynthetic Diversity.</title>
        <authorList>
            <person name="Kalkreuter E."/>
            <person name="Kautsar S.A."/>
            <person name="Yang D."/>
            <person name="Bader C.D."/>
            <person name="Teijaro C.N."/>
            <person name="Fluegel L."/>
            <person name="Davis C.M."/>
            <person name="Simpson J.R."/>
            <person name="Lauterbach L."/>
            <person name="Steele A.D."/>
            <person name="Gui C."/>
            <person name="Meng S."/>
            <person name="Li G."/>
            <person name="Viehrig K."/>
            <person name="Ye F."/>
            <person name="Su P."/>
            <person name="Kiefer A.F."/>
            <person name="Nichols A."/>
            <person name="Cepeda A.J."/>
            <person name="Yan W."/>
            <person name="Fan B."/>
            <person name="Jiang Y."/>
            <person name="Adhikari A."/>
            <person name="Zheng C.-J."/>
            <person name="Schuster L."/>
            <person name="Cowan T.M."/>
            <person name="Smanski M.J."/>
            <person name="Chevrette M.G."/>
            <person name="De Carvalho L.P.S."/>
            <person name="Shen B."/>
        </authorList>
    </citation>
    <scope>NUCLEOTIDE SEQUENCE [LARGE SCALE GENOMIC DNA]</scope>
    <source>
        <strain evidence="3 4">NPDC020327</strain>
    </source>
</reference>
<gene>
    <name evidence="3" type="ORF">ACH429_18740</name>
</gene>